<organism evidence="9 10">
    <name type="scientific">Halomonas organivorans</name>
    <dbReference type="NCBI Taxonomy" id="257772"/>
    <lineage>
        <taxon>Bacteria</taxon>
        <taxon>Pseudomonadati</taxon>
        <taxon>Pseudomonadota</taxon>
        <taxon>Gammaproteobacteria</taxon>
        <taxon>Oceanospirillales</taxon>
        <taxon>Halomonadaceae</taxon>
        <taxon>Halomonas</taxon>
    </lineage>
</organism>
<dbReference type="SMART" id="SM01080">
    <property type="entry name" value="CHASE2"/>
    <property type="match status" value="1"/>
</dbReference>
<dbReference type="CDD" id="cd00082">
    <property type="entry name" value="HisKA"/>
    <property type="match status" value="1"/>
</dbReference>
<dbReference type="Gene3D" id="3.30.565.10">
    <property type="entry name" value="Histidine kinase-like ATPase, C-terminal domain"/>
    <property type="match status" value="1"/>
</dbReference>
<keyword evidence="5 9" id="KW-0418">Kinase</keyword>
<keyword evidence="7" id="KW-0472">Membrane</keyword>
<gene>
    <name evidence="9" type="ORF">FHR96_003977</name>
</gene>
<dbReference type="Pfam" id="PF05226">
    <property type="entry name" value="CHASE2"/>
    <property type="match status" value="1"/>
</dbReference>
<dbReference type="AlphaFoldDB" id="A0A7W5C2A9"/>
<dbReference type="PROSITE" id="PS50109">
    <property type="entry name" value="HIS_KIN"/>
    <property type="match status" value="1"/>
</dbReference>
<evidence type="ECO:0000256" key="5">
    <source>
        <dbReference type="ARBA" id="ARBA00022777"/>
    </source>
</evidence>
<evidence type="ECO:0000256" key="3">
    <source>
        <dbReference type="ARBA" id="ARBA00022553"/>
    </source>
</evidence>
<keyword evidence="7" id="KW-1133">Transmembrane helix</keyword>
<dbReference type="EC" id="2.7.13.3" evidence="2"/>
<evidence type="ECO:0000256" key="2">
    <source>
        <dbReference type="ARBA" id="ARBA00012438"/>
    </source>
</evidence>
<evidence type="ECO:0000256" key="4">
    <source>
        <dbReference type="ARBA" id="ARBA00022679"/>
    </source>
</evidence>
<feature type="transmembrane region" description="Helical" evidence="7">
    <location>
        <begin position="326"/>
        <end position="348"/>
    </location>
</feature>
<dbReference type="SMART" id="SM00387">
    <property type="entry name" value="HATPase_c"/>
    <property type="match status" value="1"/>
</dbReference>
<dbReference type="PIRSF" id="PIRSF037347">
    <property type="entry name" value="STHK_CHASE2_PAS_prd"/>
    <property type="match status" value="1"/>
</dbReference>
<dbReference type="GO" id="GO:0004721">
    <property type="term" value="F:phosphoprotein phosphatase activity"/>
    <property type="evidence" value="ECO:0007669"/>
    <property type="project" value="TreeGrafter"/>
</dbReference>
<feature type="transmembrane region" description="Helical" evidence="7">
    <location>
        <begin position="295"/>
        <end position="314"/>
    </location>
</feature>
<keyword evidence="10" id="KW-1185">Reference proteome</keyword>
<dbReference type="RefSeq" id="WP_183389411.1">
    <property type="nucleotide sequence ID" value="NZ_JACHXM010000033.1"/>
</dbReference>
<evidence type="ECO:0000259" key="8">
    <source>
        <dbReference type="PROSITE" id="PS50109"/>
    </source>
</evidence>
<proteinExistence type="predicted"/>
<evidence type="ECO:0000256" key="7">
    <source>
        <dbReference type="SAM" id="Phobius"/>
    </source>
</evidence>
<accession>A0A7W5C2A9</accession>
<dbReference type="PANTHER" id="PTHR45453">
    <property type="entry name" value="PHOSPHATE REGULON SENSOR PROTEIN PHOR"/>
    <property type="match status" value="1"/>
</dbReference>
<dbReference type="FunFam" id="3.30.565.10:FF:000006">
    <property type="entry name" value="Sensor histidine kinase WalK"/>
    <property type="match status" value="1"/>
</dbReference>
<evidence type="ECO:0000256" key="6">
    <source>
        <dbReference type="ARBA" id="ARBA00023012"/>
    </source>
</evidence>
<dbReference type="PRINTS" id="PR00344">
    <property type="entry name" value="BCTRLSENSOR"/>
</dbReference>
<dbReference type="PANTHER" id="PTHR45453:SF1">
    <property type="entry name" value="PHOSPHATE REGULON SENSOR PROTEIN PHOR"/>
    <property type="match status" value="1"/>
</dbReference>
<dbReference type="SUPFAM" id="SSF55874">
    <property type="entry name" value="ATPase domain of HSP90 chaperone/DNA topoisomerase II/histidine kinase"/>
    <property type="match status" value="1"/>
</dbReference>
<dbReference type="InterPro" id="IPR017181">
    <property type="entry name" value="Sig_transdc_His_kin_CHASE2"/>
</dbReference>
<dbReference type="InterPro" id="IPR050351">
    <property type="entry name" value="BphY/WalK/GraS-like"/>
</dbReference>
<dbReference type="InterPro" id="IPR007890">
    <property type="entry name" value="CHASE2"/>
</dbReference>
<reference evidence="9 10" key="1">
    <citation type="submission" date="2020-08" db="EMBL/GenBank/DDBJ databases">
        <title>Genomic Encyclopedia of Type Strains, Phase III (KMG-III): the genomes of soil and plant-associated and newly described type strains.</title>
        <authorList>
            <person name="Whitman W."/>
        </authorList>
    </citation>
    <scope>NUCLEOTIDE SEQUENCE [LARGE SCALE GENOMIC DNA]</scope>
    <source>
        <strain evidence="9 10">CECT 5995</strain>
    </source>
</reference>
<feature type="domain" description="Histidine kinase" evidence="8">
    <location>
        <begin position="547"/>
        <end position="757"/>
    </location>
</feature>
<dbReference type="EMBL" id="JACHXM010000033">
    <property type="protein sequence ID" value="MBB3143064.1"/>
    <property type="molecule type" value="Genomic_DNA"/>
</dbReference>
<dbReference type="Gene3D" id="1.10.287.130">
    <property type="match status" value="1"/>
</dbReference>
<keyword evidence="6" id="KW-0902">Two-component regulatory system</keyword>
<protein>
    <recommendedName>
        <fullName evidence="2">histidine kinase</fullName>
        <ecNumber evidence="2">2.7.13.3</ecNumber>
    </recommendedName>
</protein>
<name>A0A7W5C2A9_9GAMM</name>
<comment type="catalytic activity">
    <reaction evidence="1">
        <text>ATP + protein L-histidine = ADP + protein N-phospho-L-histidine.</text>
        <dbReference type="EC" id="2.7.13.3"/>
    </reaction>
</comment>
<dbReference type="InterPro" id="IPR003594">
    <property type="entry name" value="HATPase_dom"/>
</dbReference>
<keyword evidence="7" id="KW-0812">Transmembrane</keyword>
<evidence type="ECO:0000313" key="10">
    <source>
        <dbReference type="Proteomes" id="UP000525987"/>
    </source>
</evidence>
<dbReference type="GO" id="GO:0000155">
    <property type="term" value="F:phosphorelay sensor kinase activity"/>
    <property type="evidence" value="ECO:0007669"/>
    <property type="project" value="InterPro"/>
</dbReference>
<dbReference type="InterPro" id="IPR005467">
    <property type="entry name" value="His_kinase_dom"/>
</dbReference>
<dbReference type="Pfam" id="PF02518">
    <property type="entry name" value="HATPase_c"/>
    <property type="match status" value="1"/>
</dbReference>
<evidence type="ECO:0000313" key="9">
    <source>
        <dbReference type="EMBL" id="MBB3143064.1"/>
    </source>
</evidence>
<dbReference type="Proteomes" id="UP000525987">
    <property type="component" value="Unassembled WGS sequence"/>
</dbReference>
<dbReference type="InterPro" id="IPR036890">
    <property type="entry name" value="HATPase_C_sf"/>
</dbReference>
<keyword evidence="4" id="KW-0808">Transferase</keyword>
<sequence length="766" mass="85416">MAHVSQSLFRGLTRTWWLIGLLLVALTWWAEQRDWLFDNTLYDRLLTSMTTPASDDILIVTVDERSLEALGRWPWPRSLHADLVDGLTRAGASAVLFDIVFTEPARQPEQDQRLARAIGEHGHVFLPAIHVRRGERTDDASRLLPVEPLRDAANGIGHIDVRADIDGAVRSIRLREDGVPQLTLQLYRDLVAQGITTPSDATRRLLSDDRRDLEVRIPYHGSTYHYPRVSYVDVLQGRLPGSLLEGRTVMIGTTAKGLGDHHPTPFGGANGGMPGIEILANLLDGLLQGDLIRDLPGWVASLLSLLPLLIFMALVRLFQFRYMAKLALAVAGSVLLGAWGLLAMGWWWPPAVGLLSVIGAYVLISWRCQASALHWFQQEIERLESEPSMIPTPTRKQTPEWGLILHKHLRALDSGITRIRNSRRFITDALDSLPIATMVVDVNGRIILSSAMAKLLLQRCRVDETDTIHELLNTMVQEHQGSAPPGRQGLDAFDGALYKDASEHYYHLKISPLVTAVDAFKVAWLIGFVDVTSERQAEVQRSKLMRFLSHDLKAPQSNILALTQLQGTPSRLSEEELLSQVAQQAHKTLSLTESFMQLTQIEFGALDKEFLLLSDVILEAIDQAWPAARQHSIHLDYDPRDECPMEGERTYLLRAVFNLLDNAIKYSPAETRVTIEARETTSGISLSIRDQGVGIPQRDMPHVFDSYRRSSGASLAAGHGLGLSMVKLVVEQHAGTIICESREHVGTRFLLTLPRAHCFDDEIDLG</sequence>
<keyword evidence="3" id="KW-0597">Phosphoprotein</keyword>
<dbReference type="InterPro" id="IPR003661">
    <property type="entry name" value="HisK_dim/P_dom"/>
</dbReference>
<feature type="transmembrane region" description="Helical" evidence="7">
    <location>
        <begin position="12"/>
        <end position="30"/>
    </location>
</feature>
<dbReference type="InterPro" id="IPR004358">
    <property type="entry name" value="Sig_transdc_His_kin-like_C"/>
</dbReference>
<dbReference type="GO" id="GO:0005886">
    <property type="term" value="C:plasma membrane"/>
    <property type="evidence" value="ECO:0007669"/>
    <property type="project" value="TreeGrafter"/>
</dbReference>
<evidence type="ECO:0000256" key="1">
    <source>
        <dbReference type="ARBA" id="ARBA00000085"/>
    </source>
</evidence>
<dbReference type="GO" id="GO:0016036">
    <property type="term" value="P:cellular response to phosphate starvation"/>
    <property type="evidence" value="ECO:0007669"/>
    <property type="project" value="TreeGrafter"/>
</dbReference>
<comment type="caution">
    <text evidence="9">The sequence shown here is derived from an EMBL/GenBank/DDBJ whole genome shotgun (WGS) entry which is preliminary data.</text>
</comment>
<dbReference type="CDD" id="cd00075">
    <property type="entry name" value="HATPase"/>
    <property type="match status" value="1"/>
</dbReference>